<sequence length="176" mass="20308">MRNHRAKLRDAIVDMTLRSPKLLDPLSPTLSIADHARHLIEHYRFLDASYEGDRTPKVMYGSPLFAKVLYHMYTSRTWRAVLRVSLEVDFQDPAAKGFEEDWMPCPPTSVLAFAGTLTINALECCAVGFRQSRAPMDEESHRQVYSLLFAHLERELKMPHAQAQLEQALNMHRLRM</sequence>
<evidence type="ECO:0000313" key="1">
    <source>
        <dbReference type="EMBL" id="KAF9778651.1"/>
    </source>
</evidence>
<dbReference type="EMBL" id="WIUZ02000022">
    <property type="protein sequence ID" value="KAF9778651.1"/>
    <property type="molecule type" value="Genomic_DNA"/>
</dbReference>
<dbReference type="OrthoDB" id="10505892at2759"/>
<keyword evidence="2" id="KW-1185">Reference proteome</keyword>
<reference evidence="1" key="2">
    <citation type="submission" date="2020-11" db="EMBL/GenBank/DDBJ databases">
        <authorList>
            <consortium name="DOE Joint Genome Institute"/>
            <person name="Kuo A."/>
            <person name="Miyauchi S."/>
            <person name="Kiss E."/>
            <person name="Drula E."/>
            <person name="Kohler A."/>
            <person name="Sanchez-Garcia M."/>
            <person name="Andreopoulos B."/>
            <person name="Barry K.W."/>
            <person name="Bonito G."/>
            <person name="Buee M."/>
            <person name="Carver A."/>
            <person name="Chen C."/>
            <person name="Cichocki N."/>
            <person name="Clum A."/>
            <person name="Culley D."/>
            <person name="Crous P.W."/>
            <person name="Fauchery L."/>
            <person name="Girlanda M."/>
            <person name="Hayes R."/>
            <person name="Keri Z."/>
            <person name="Labutti K."/>
            <person name="Lipzen A."/>
            <person name="Lombard V."/>
            <person name="Magnuson J."/>
            <person name="Maillard F."/>
            <person name="Morin E."/>
            <person name="Murat C."/>
            <person name="Nolan M."/>
            <person name="Ohm R."/>
            <person name="Pangilinan J."/>
            <person name="Pereira M."/>
            <person name="Perotto S."/>
            <person name="Peter M."/>
            <person name="Riley R."/>
            <person name="Sitrit Y."/>
            <person name="Stielow B."/>
            <person name="Szollosi G."/>
            <person name="Zifcakova L."/>
            <person name="Stursova M."/>
            <person name="Spatafora J.W."/>
            <person name="Tedersoo L."/>
            <person name="Vaario L.-M."/>
            <person name="Yamada A."/>
            <person name="Yan M."/>
            <person name="Wang P."/>
            <person name="Xu J."/>
            <person name="Bruns T."/>
            <person name="Baldrian P."/>
            <person name="Vilgalys R."/>
            <person name="Henrissat B."/>
            <person name="Grigoriev I.V."/>
            <person name="Hibbett D."/>
            <person name="Nagy L.G."/>
            <person name="Martin F.M."/>
        </authorList>
    </citation>
    <scope>NUCLEOTIDE SEQUENCE</scope>
    <source>
        <strain evidence="1">UH-Tt-Lm1</strain>
    </source>
</reference>
<dbReference type="Proteomes" id="UP000736335">
    <property type="component" value="Unassembled WGS sequence"/>
</dbReference>
<name>A0A9P6L1V8_9AGAM</name>
<protein>
    <submittedName>
        <fullName evidence="1">Uncharacterized protein</fullName>
    </submittedName>
</protein>
<dbReference type="AlphaFoldDB" id="A0A9P6L1V8"/>
<proteinExistence type="predicted"/>
<feature type="non-terminal residue" evidence="1">
    <location>
        <position position="1"/>
    </location>
</feature>
<comment type="caution">
    <text evidence="1">The sequence shown here is derived from an EMBL/GenBank/DDBJ whole genome shotgun (WGS) entry which is preliminary data.</text>
</comment>
<reference evidence="1" key="1">
    <citation type="journal article" date="2020" name="Nat. Commun.">
        <title>Large-scale genome sequencing of mycorrhizal fungi provides insights into the early evolution of symbiotic traits.</title>
        <authorList>
            <person name="Miyauchi S."/>
            <person name="Kiss E."/>
            <person name="Kuo A."/>
            <person name="Drula E."/>
            <person name="Kohler A."/>
            <person name="Sanchez-Garcia M."/>
            <person name="Morin E."/>
            <person name="Andreopoulos B."/>
            <person name="Barry K.W."/>
            <person name="Bonito G."/>
            <person name="Buee M."/>
            <person name="Carver A."/>
            <person name="Chen C."/>
            <person name="Cichocki N."/>
            <person name="Clum A."/>
            <person name="Culley D."/>
            <person name="Crous P.W."/>
            <person name="Fauchery L."/>
            <person name="Girlanda M."/>
            <person name="Hayes R.D."/>
            <person name="Keri Z."/>
            <person name="LaButti K."/>
            <person name="Lipzen A."/>
            <person name="Lombard V."/>
            <person name="Magnuson J."/>
            <person name="Maillard F."/>
            <person name="Murat C."/>
            <person name="Nolan M."/>
            <person name="Ohm R.A."/>
            <person name="Pangilinan J."/>
            <person name="Pereira M.F."/>
            <person name="Perotto S."/>
            <person name="Peter M."/>
            <person name="Pfister S."/>
            <person name="Riley R."/>
            <person name="Sitrit Y."/>
            <person name="Stielow J.B."/>
            <person name="Szollosi G."/>
            <person name="Zifcakova L."/>
            <person name="Stursova M."/>
            <person name="Spatafora J.W."/>
            <person name="Tedersoo L."/>
            <person name="Vaario L.M."/>
            <person name="Yamada A."/>
            <person name="Yan M."/>
            <person name="Wang P."/>
            <person name="Xu J."/>
            <person name="Bruns T."/>
            <person name="Baldrian P."/>
            <person name="Vilgalys R."/>
            <person name="Dunand C."/>
            <person name="Henrissat B."/>
            <person name="Grigoriev I.V."/>
            <person name="Hibbett D."/>
            <person name="Nagy L.G."/>
            <person name="Martin F.M."/>
        </authorList>
    </citation>
    <scope>NUCLEOTIDE SEQUENCE</scope>
    <source>
        <strain evidence="1">UH-Tt-Lm1</strain>
    </source>
</reference>
<organism evidence="1 2">
    <name type="scientific">Thelephora terrestris</name>
    <dbReference type="NCBI Taxonomy" id="56493"/>
    <lineage>
        <taxon>Eukaryota</taxon>
        <taxon>Fungi</taxon>
        <taxon>Dikarya</taxon>
        <taxon>Basidiomycota</taxon>
        <taxon>Agaricomycotina</taxon>
        <taxon>Agaricomycetes</taxon>
        <taxon>Thelephorales</taxon>
        <taxon>Thelephoraceae</taxon>
        <taxon>Thelephora</taxon>
    </lineage>
</organism>
<gene>
    <name evidence="1" type="ORF">BJ322DRAFT_1091791</name>
</gene>
<accession>A0A9P6L1V8</accession>
<evidence type="ECO:0000313" key="2">
    <source>
        <dbReference type="Proteomes" id="UP000736335"/>
    </source>
</evidence>